<dbReference type="Pfam" id="PF13302">
    <property type="entry name" value="Acetyltransf_3"/>
    <property type="match status" value="1"/>
</dbReference>
<evidence type="ECO:0000259" key="1">
    <source>
        <dbReference type="PROSITE" id="PS51186"/>
    </source>
</evidence>
<gene>
    <name evidence="2" type="ORF">O4H49_17255</name>
</gene>
<organism evidence="2 3">
    <name type="scientific">Kiloniella laminariae</name>
    <dbReference type="NCBI Taxonomy" id="454162"/>
    <lineage>
        <taxon>Bacteria</taxon>
        <taxon>Pseudomonadati</taxon>
        <taxon>Pseudomonadota</taxon>
        <taxon>Alphaproteobacteria</taxon>
        <taxon>Rhodospirillales</taxon>
        <taxon>Kiloniellaceae</taxon>
        <taxon>Kiloniella</taxon>
    </lineage>
</organism>
<dbReference type="InterPro" id="IPR051531">
    <property type="entry name" value="N-acetyltransferase"/>
</dbReference>
<dbReference type="CDD" id="cd04301">
    <property type="entry name" value="NAT_SF"/>
    <property type="match status" value="1"/>
</dbReference>
<protein>
    <submittedName>
        <fullName evidence="2">GNAT family N-acetyltransferase</fullName>
    </submittedName>
</protein>
<sequence>MPDNTLFLKHLPLETDRLRIRRYREDDLELSRAMSQAPELRKWTVSGIYSDREHSEYVACCCAENPRDFIIEDRFSTVVVGEMTFHPWYVERTWEIGWLILPDYQGRGYATEAAKALVKNGFINMNLHRIVAKAHPENLGSWRIMEKIGMRREGYFRQCIPRADGSWWDEVFYSILSDEYSTADLETFSKTF</sequence>
<keyword evidence="3" id="KW-1185">Reference proteome</keyword>
<reference evidence="2" key="1">
    <citation type="submission" date="2022-12" db="EMBL/GenBank/DDBJ databases">
        <title>Bacterial isolates from different developmental stages of Nematostella vectensis.</title>
        <authorList>
            <person name="Fraune S."/>
        </authorList>
    </citation>
    <scope>NUCLEOTIDE SEQUENCE</scope>
    <source>
        <strain evidence="2">G21630-S1</strain>
    </source>
</reference>
<dbReference type="Gene3D" id="3.40.630.30">
    <property type="match status" value="1"/>
</dbReference>
<dbReference type="SUPFAM" id="SSF55729">
    <property type="entry name" value="Acyl-CoA N-acyltransferases (Nat)"/>
    <property type="match status" value="1"/>
</dbReference>
<dbReference type="EMBL" id="JAPWGY010000008">
    <property type="protein sequence ID" value="MCZ4282539.1"/>
    <property type="molecule type" value="Genomic_DNA"/>
</dbReference>
<accession>A0ABT4LN81</accession>
<proteinExistence type="predicted"/>
<name>A0ABT4LN81_9PROT</name>
<evidence type="ECO:0000313" key="3">
    <source>
        <dbReference type="Proteomes" id="UP001069802"/>
    </source>
</evidence>
<evidence type="ECO:0000313" key="2">
    <source>
        <dbReference type="EMBL" id="MCZ4282539.1"/>
    </source>
</evidence>
<dbReference type="PANTHER" id="PTHR43792">
    <property type="entry name" value="GNAT FAMILY, PUTATIVE (AFU_ORTHOLOGUE AFUA_3G00765)-RELATED-RELATED"/>
    <property type="match status" value="1"/>
</dbReference>
<dbReference type="Proteomes" id="UP001069802">
    <property type="component" value="Unassembled WGS sequence"/>
</dbReference>
<dbReference type="InterPro" id="IPR000182">
    <property type="entry name" value="GNAT_dom"/>
</dbReference>
<dbReference type="PANTHER" id="PTHR43792:SF5">
    <property type="entry name" value="RIBOSOMAL-PROTEIN-SERINE ACETYLTRANSFERASE"/>
    <property type="match status" value="1"/>
</dbReference>
<dbReference type="PROSITE" id="PS51186">
    <property type="entry name" value="GNAT"/>
    <property type="match status" value="1"/>
</dbReference>
<feature type="domain" description="N-acetyltransferase" evidence="1">
    <location>
        <begin position="18"/>
        <end position="174"/>
    </location>
</feature>
<dbReference type="RefSeq" id="WP_269424683.1">
    <property type="nucleotide sequence ID" value="NZ_JAPWGY010000008.1"/>
</dbReference>
<comment type="caution">
    <text evidence="2">The sequence shown here is derived from an EMBL/GenBank/DDBJ whole genome shotgun (WGS) entry which is preliminary data.</text>
</comment>
<dbReference type="InterPro" id="IPR016181">
    <property type="entry name" value="Acyl_CoA_acyltransferase"/>
</dbReference>